<feature type="domain" description="HTH tetR-type" evidence="3">
    <location>
        <begin position="7"/>
        <end position="67"/>
    </location>
</feature>
<dbReference type="PROSITE" id="PS50977">
    <property type="entry name" value="HTH_TETR_2"/>
    <property type="match status" value="1"/>
</dbReference>
<sequence length="191" mass="22128">MARPRDDKKLNAIYRASLKLILKAGFGGVKMNLVAKEAGIGTGTVYIYFKNKEALIRQLYRVIRRRSNVVLLTGHKPDESFMAGFRRVWRNYLRYRLGRPEVFAFLEQYYGSQFFDPSTTDRRDAWLSPIFELLDKGKSQGLVAPIPTELLVAQLTGTINEIGKWHLEGRLQLDEKGFEYAYKMAWSSIRR</sequence>
<evidence type="ECO:0000256" key="2">
    <source>
        <dbReference type="PROSITE-ProRule" id="PRU00335"/>
    </source>
</evidence>
<dbReference type="PRINTS" id="PR00455">
    <property type="entry name" value="HTHTETR"/>
</dbReference>
<protein>
    <submittedName>
        <fullName evidence="4">TetR/AcrR family transcriptional regulator</fullName>
    </submittedName>
</protein>
<evidence type="ECO:0000256" key="1">
    <source>
        <dbReference type="ARBA" id="ARBA00023125"/>
    </source>
</evidence>
<reference evidence="4" key="1">
    <citation type="submission" date="2023-06" db="EMBL/GenBank/DDBJ databases">
        <title>Genomic of Agaribacillus aureum.</title>
        <authorList>
            <person name="Wang G."/>
        </authorList>
    </citation>
    <scope>NUCLEOTIDE SEQUENCE</scope>
    <source>
        <strain evidence="4">BMA12</strain>
    </source>
</reference>
<dbReference type="InterPro" id="IPR054422">
    <property type="entry name" value="TetR-like_HI_0893_C"/>
</dbReference>
<gene>
    <name evidence="4" type="ORF">QQ020_21245</name>
</gene>
<keyword evidence="1 2" id="KW-0238">DNA-binding</keyword>
<dbReference type="RefSeq" id="WP_346759959.1">
    <property type="nucleotide sequence ID" value="NZ_JAUJEB010000005.1"/>
</dbReference>
<organism evidence="4 5">
    <name type="scientific">Agaribacillus aureus</name>
    <dbReference type="NCBI Taxonomy" id="3051825"/>
    <lineage>
        <taxon>Bacteria</taxon>
        <taxon>Pseudomonadati</taxon>
        <taxon>Bacteroidota</taxon>
        <taxon>Cytophagia</taxon>
        <taxon>Cytophagales</taxon>
        <taxon>Splendidivirgaceae</taxon>
        <taxon>Agaribacillus</taxon>
    </lineage>
</organism>
<dbReference type="Pfam" id="PF00440">
    <property type="entry name" value="TetR_N"/>
    <property type="match status" value="1"/>
</dbReference>
<evidence type="ECO:0000313" key="5">
    <source>
        <dbReference type="Proteomes" id="UP001172083"/>
    </source>
</evidence>
<proteinExistence type="predicted"/>
<keyword evidence="5" id="KW-1185">Reference proteome</keyword>
<name>A0ABT8LA37_9BACT</name>
<dbReference type="PANTHER" id="PTHR30055">
    <property type="entry name" value="HTH-TYPE TRANSCRIPTIONAL REGULATOR RUTR"/>
    <property type="match status" value="1"/>
</dbReference>
<dbReference type="InterPro" id="IPR036271">
    <property type="entry name" value="Tet_transcr_reg_TetR-rel_C_sf"/>
</dbReference>
<dbReference type="Pfam" id="PF22604">
    <property type="entry name" value="TetR_HI_0893_C"/>
    <property type="match status" value="1"/>
</dbReference>
<accession>A0ABT8LA37</accession>
<dbReference type="InterPro" id="IPR009057">
    <property type="entry name" value="Homeodomain-like_sf"/>
</dbReference>
<dbReference type="Gene3D" id="1.10.357.10">
    <property type="entry name" value="Tetracycline Repressor, domain 2"/>
    <property type="match status" value="1"/>
</dbReference>
<dbReference type="InterPro" id="IPR001647">
    <property type="entry name" value="HTH_TetR"/>
</dbReference>
<dbReference type="SUPFAM" id="SSF46689">
    <property type="entry name" value="Homeodomain-like"/>
    <property type="match status" value="1"/>
</dbReference>
<evidence type="ECO:0000259" key="3">
    <source>
        <dbReference type="PROSITE" id="PS50977"/>
    </source>
</evidence>
<dbReference type="Proteomes" id="UP001172083">
    <property type="component" value="Unassembled WGS sequence"/>
</dbReference>
<evidence type="ECO:0000313" key="4">
    <source>
        <dbReference type="EMBL" id="MDN5214620.1"/>
    </source>
</evidence>
<dbReference type="SUPFAM" id="SSF48498">
    <property type="entry name" value="Tetracyclin repressor-like, C-terminal domain"/>
    <property type="match status" value="1"/>
</dbReference>
<comment type="caution">
    <text evidence="4">The sequence shown here is derived from an EMBL/GenBank/DDBJ whole genome shotgun (WGS) entry which is preliminary data.</text>
</comment>
<dbReference type="InterPro" id="IPR050109">
    <property type="entry name" value="HTH-type_TetR-like_transc_reg"/>
</dbReference>
<feature type="DNA-binding region" description="H-T-H motif" evidence="2">
    <location>
        <begin position="30"/>
        <end position="49"/>
    </location>
</feature>
<dbReference type="EMBL" id="JAUJEB010000005">
    <property type="protein sequence ID" value="MDN5214620.1"/>
    <property type="molecule type" value="Genomic_DNA"/>
</dbReference>
<dbReference type="PANTHER" id="PTHR30055:SF207">
    <property type="entry name" value="HTH-TYPE TRANSCRIPTIONAL REPRESSOR FATR"/>
    <property type="match status" value="1"/>
</dbReference>